<comment type="caution">
    <text evidence="7">Lacks conserved residue(s) required for the propagation of feature annotation.</text>
</comment>
<keyword evidence="1 7" id="KW-0436">Ligase</keyword>
<dbReference type="GO" id="GO:0044208">
    <property type="term" value="P:'de novo' AMP biosynthetic process"/>
    <property type="evidence" value="ECO:0007669"/>
    <property type="project" value="UniProtKB-UniRule"/>
</dbReference>
<evidence type="ECO:0000313" key="8">
    <source>
        <dbReference type="EMBL" id="TNV83941.1"/>
    </source>
</evidence>
<evidence type="ECO:0000256" key="2">
    <source>
        <dbReference type="ARBA" id="ARBA00022723"/>
    </source>
</evidence>
<keyword evidence="4 7" id="KW-0658">Purine biosynthesis</keyword>
<sequence length="464" mass="53278">MLNIAKNLTKISQCNDGLTSKFCLVLGLQWGIEGKRKLLNKLCVNYDYSCRFNGGVLYEPNILPNGEEMRMLPVGIQHSVKTKSIIGNGVIIDAKHLNNDLNALSRNGINYEDRLYISNRAHIETVLHKKVARRLREIRNDTIWINGEDAAMAFKPMKMGLRMAHLSDNWESFEERYKRVKSTYEELFRINVTQEEINADLEQLKFLQSRLKKHKMIQDTVVMLNQKIYDGKRILVEDCSSSLMDVDFGVYPYTDSFNTTTGAVCTGLGVPEEAIETTIGVMSVTSLIKKAFLNHVKTFPSKVNPETESVAYESLKKQLSTKYEVNLEEYDFGWPDMNPIRHAHMLNKLSSIYLTNLDALDELEDIKICKRYKIEGATNEDGTKQPDVEVEGIHPTIISDFERLTPVYKTLKGWKQDITEIEDFDRLPENCKSMIKEIEKSIKVQIKYISVNSEEDDGLLRILR</sequence>
<dbReference type="Gene3D" id="3.40.440.10">
    <property type="entry name" value="Adenylosuccinate Synthetase, subunit A, domain 1"/>
    <property type="match status" value="1"/>
</dbReference>
<comment type="function">
    <text evidence="7">Plays an important role in the de novo pathway and in the salvage pathway of purine nucleotide biosynthesis. Catalyzes the first commited step in the biosynthesis of AMP from IMP.</text>
</comment>
<keyword evidence="5 7" id="KW-0460">Magnesium</keyword>
<evidence type="ECO:0000256" key="4">
    <source>
        <dbReference type="ARBA" id="ARBA00022755"/>
    </source>
</evidence>
<organism evidence="8 9">
    <name type="scientific">Halteria grandinella</name>
    <dbReference type="NCBI Taxonomy" id="5974"/>
    <lineage>
        <taxon>Eukaryota</taxon>
        <taxon>Sar</taxon>
        <taxon>Alveolata</taxon>
        <taxon>Ciliophora</taxon>
        <taxon>Intramacronucleata</taxon>
        <taxon>Spirotrichea</taxon>
        <taxon>Stichotrichia</taxon>
        <taxon>Sporadotrichida</taxon>
        <taxon>Halteriidae</taxon>
        <taxon>Halteria</taxon>
    </lineage>
</organism>
<dbReference type="EC" id="6.3.4.4" evidence="7"/>
<name>A0A8J8NY49_HALGN</name>
<dbReference type="Pfam" id="PF00709">
    <property type="entry name" value="Adenylsucc_synt"/>
    <property type="match status" value="1"/>
</dbReference>
<dbReference type="GO" id="GO:0000287">
    <property type="term" value="F:magnesium ion binding"/>
    <property type="evidence" value="ECO:0007669"/>
    <property type="project" value="UniProtKB-UniRule"/>
</dbReference>
<dbReference type="HAMAP" id="MF_00011">
    <property type="entry name" value="Adenylosucc_synth"/>
    <property type="match status" value="1"/>
</dbReference>
<keyword evidence="9" id="KW-1185">Reference proteome</keyword>
<comment type="subcellular location">
    <subcellularLocation>
        <location evidence="7">Cytoplasm</location>
    </subcellularLocation>
</comment>
<dbReference type="GO" id="GO:0004019">
    <property type="term" value="F:adenylosuccinate synthase activity"/>
    <property type="evidence" value="ECO:0007669"/>
    <property type="project" value="UniProtKB-UniRule"/>
</dbReference>
<evidence type="ECO:0000256" key="5">
    <source>
        <dbReference type="ARBA" id="ARBA00022842"/>
    </source>
</evidence>
<keyword evidence="3 7" id="KW-0547">Nucleotide-binding</keyword>
<evidence type="ECO:0000256" key="1">
    <source>
        <dbReference type="ARBA" id="ARBA00022598"/>
    </source>
</evidence>
<evidence type="ECO:0000256" key="3">
    <source>
        <dbReference type="ARBA" id="ARBA00022741"/>
    </source>
</evidence>
<feature type="binding site" evidence="7">
    <location>
        <position position="158"/>
    </location>
    <ligand>
        <name>IMP</name>
        <dbReference type="ChEBI" id="CHEBI:58053"/>
        <note>ligand shared between dimeric partners</note>
    </ligand>
</feature>
<dbReference type="EMBL" id="RRYP01003293">
    <property type="protein sequence ID" value="TNV83941.1"/>
    <property type="molecule type" value="Genomic_DNA"/>
</dbReference>
<gene>
    <name evidence="8" type="ORF">FGO68_gene13933</name>
</gene>
<proteinExistence type="inferred from homology"/>
<evidence type="ECO:0000256" key="7">
    <source>
        <dbReference type="HAMAP-Rule" id="MF_03125"/>
    </source>
</evidence>
<keyword evidence="7" id="KW-0963">Cytoplasm</keyword>
<dbReference type="Proteomes" id="UP000785679">
    <property type="component" value="Unassembled WGS sequence"/>
</dbReference>
<evidence type="ECO:0000256" key="6">
    <source>
        <dbReference type="ARBA" id="ARBA00023134"/>
    </source>
</evidence>
<dbReference type="InterPro" id="IPR042110">
    <property type="entry name" value="Adenylosuccinate_synth_dom2"/>
</dbReference>
<dbReference type="OrthoDB" id="10265645at2759"/>
<reference evidence="8" key="1">
    <citation type="submission" date="2019-06" db="EMBL/GenBank/DDBJ databases">
        <authorList>
            <person name="Zheng W."/>
        </authorList>
    </citation>
    <scope>NUCLEOTIDE SEQUENCE</scope>
    <source>
        <strain evidence="8">QDHG01</strain>
    </source>
</reference>
<dbReference type="PANTHER" id="PTHR11846">
    <property type="entry name" value="ADENYLOSUCCINATE SYNTHETASE"/>
    <property type="match status" value="1"/>
</dbReference>
<dbReference type="InterPro" id="IPR042111">
    <property type="entry name" value="Adenylosuccinate_synth_dom3"/>
</dbReference>
<comment type="subunit">
    <text evidence="7">Homodimer.</text>
</comment>
<dbReference type="PANTHER" id="PTHR11846:SF0">
    <property type="entry name" value="ADENYLOSUCCINATE SYNTHETASE"/>
    <property type="match status" value="1"/>
</dbReference>
<comment type="catalytic activity">
    <reaction evidence="7">
        <text>IMP + L-aspartate + GTP = N(6)-(1,2-dicarboxyethyl)-AMP + GDP + phosphate + 2 H(+)</text>
        <dbReference type="Rhea" id="RHEA:15753"/>
        <dbReference type="ChEBI" id="CHEBI:15378"/>
        <dbReference type="ChEBI" id="CHEBI:29991"/>
        <dbReference type="ChEBI" id="CHEBI:37565"/>
        <dbReference type="ChEBI" id="CHEBI:43474"/>
        <dbReference type="ChEBI" id="CHEBI:57567"/>
        <dbReference type="ChEBI" id="CHEBI:58053"/>
        <dbReference type="ChEBI" id="CHEBI:58189"/>
        <dbReference type="EC" id="6.3.4.4"/>
    </reaction>
</comment>
<dbReference type="GO" id="GO:0005525">
    <property type="term" value="F:GTP binding"/>
    <property type="evidence" value="ECO:0007669"/>
    <property type="project" value="UniProtKB-UniRule"/>
</dbReference>
<comment type="pathway">
    <text evidence="7">Purine metabolism; AMP biosynthesis via de novo pathway; AMP from IMP: step 1/2.</text>
</comment>
<dbReference type="SMART" id="SM00788">
    <property type="entry name" value="Adenylsucc_synt"/>
    <property type="match status" value="1"/>
</dbReference>
<keyword evidence="2 7" id="KW-0479">Metal-binding</keyword>
<dbReference type="GO" id="GO:0005737">
    <property type="term" value="C:cytoplasm"/>
    <property type="evidence" value="ECO:0007669"/>
    <property type="project" value="UniProtKB-SubCell"/>
</dbReference>
<protein>
    <recommendedName>
        <fullName evidence="7">Adenylosuccinate synthetase</fullName>
        <shortName evidence="7">AMPSase</shortName>
        <shortName evidence="7">AdSS</shortName>
        <ecNumber evidence="7">6.3.4.4</ecNumber>
    </recommendedName>
    <alternativeName>
        <fullName evidence="7">IMP--aspartate ligase</fullName>
    </alternativeName>
</protein>
<dbReference type="AlphaFoldDB" id="A0A8J8NY49"/>
<comment type="cofactor">
    <cofactor evidence="7">
        <name>Mg(2+)</name>
        <dbReference type="ChEBI" id="CHEBI:18420"/>
    </cofactor>
    <text evidence="7">Binds 1 Mg(2+) ion per subunit.</text>
</comment>
<dbReference type="InterPro" id="IPR027417">
    <property type="entry name" value="P-loop_NTPase"/>
</dbReference>
<evidence type="ECO:0000313" key="9">
    <source>
        <dbReference type="Proteomes" id="UP000785679"/>
    </source>
</evidence>
<keyword evidence="6 7" id="KW-0342">GTP-binding</keyword>
<dbReference type="SUPFAM" id="SSF52540">
    <property type="entry name" value="P-loop containing nucleoside triphosphate hydrolases"/>
    <property type="match status" value="1"/>
</dbReference>
<accession>A0A8J8NY49</accession>
<dbReference type="InterPro" id="IPR001114">
    <property type="entry name" value="Adenylosuccinate_synthetase"/>
</dbReference>
<dbReference type="UniPathway" id="UPA00075">
    <property type="reaction ID" value="UER00335"/>
</dbReference>
<dbReference type="GO" id="GO:0046040">
    <property type="term" value="P:IMP metabolic process"/>
    <property type="evidence" value="ECO:0007669"/>
    <property type="project" value="TreeGrafter"/>
</dbReference>
<dbReference type="Gene3D" id="3.90.170.10">
    <property type="entry name" value="Adenylosuccinate Synthetase, subunit A, domain 3"/>
    <property type="match status" value="1"/>
</dbReference>
<dbReference type="Gene3D" id="1.10.300.10">
    <property type="entry name" value="Adenylosuccinate Synthetase, subunit A, domain 2"/>
    <property type="match status" value="1"/>
</dbReference>
<dbReference type="InterPro" id="IPR042109">
    <property type="entry name" value="Adenylosuccinate_synth_dom1"/>
</dbReference>
<comment type="caution">
    <text evidence="8">The sequence shown here is derived from an EMBL/GenBank/DDBJ whole genome shotgun (WGS) entry which is preliminary data.</text>
</comment>
<comment type="similarity">
    <text evidence="7">Belongs to the adenylosuccinate synthetase family.</text>
</comment>